<dbReference type="PANTHER" id="PTHR23517:SF15">
    <property type="entry name" value="PROTON-DEPENDENT OLIGOPEPTIDE FAMILY TRANSPORT PROTEIN"/>
    <property type="match status" value="1"/>
</dbReference>
<keyword evidence="6 9" id="KW-1133">Transmembrane helix</keyword>
<dbReference type="NCBIfam" id="TIGR00924">
    <property type="entry name" value="yjdL_sub1_fam"/>
    <property type="match status" value="1"/>
</dbReference>
<feature type="transmembrane region" description="Helical" evidence="9">
    <location>
        <begin position="334"/>
        <end position="355"/>
    </location>
</feature>
<comment type="subcellular location">
    <subcellularLocation>
        <location evidence="1">Cell membrane</location>
        <topology evidence="1">Multi-pass membrane protein</topology>
    </subcellularLocation>
    <subcellularLocation>
        <location evidence="8">Membrane</location>
        <topology evidence="8">Multi-pass membrane protein</topology>
    </subcellularLocation>
</comment>
<reference evidence="10" key="1">
    <citation type="submission" date="2021-11" db="EMBL/GenBank/DDBJ databases">
        <title>BS-T2-15 a new species belonging to the Comamonadaceae family isolated from the soil of a French oak forest.</title>
        <authorList>
            <person name="Mieszkin S."/>
            <person name="Alain K."/>
        </authorList>
    </citation>
    <scope>NUCLEOTIDE SEQUENCE</scope>
    <source>
        <strain evidence="10">BS-T2-15</strain>
    </source>
</reference>
<feature type="transmembrane region" description="Helical" evidence="9">
    <location>
        <begin position="367"/>
        <end position="389"/>
    </location>
</feature>
<feature type="transmembrane region" description="Helical" evidence="9">
    <location>
        <begin position="176"/>
        <end position="195"/>
    </location>
</feature>
<feature type="transmembrane region" description="Helical" evidence="9">
    <location>
        <begin position="144"/>
        <end position="164"/>
    </location>
</feature>
<feature type="transmembrane region" description="Helical" evidence="9">
    <location>
        <begin position="432"/>
        <end position="451"/>
    </location>
</feature>
<comment type="caution">
    <text evidence="10">The sequence shown here is derived from an EMBL/GenBank/DDBJ whole genome shotgun (WGS) entry which is preliminary data.</text>
</comment>
<dbReference type="GO" id="GO:1904680">
    <property type="term" value="F:peptide transmembrane transporter activity"/>
    <property type="evidence" value="ECO:0007669"/>
    <property type="project" value="InterPro"/>
</dbReference>
<evidence type="ECO:0000256" key="2">
    <source>
        <dbReference type="ARBA" id="ARBA00022448"/>
    </source>
</evidence>
<feature type="transmembrane region" description="Helical" evidence="9">
    <location>
        <begin position="216"/>
        <end position="237"/>
    </location>
</feature>
<dbReference type="Proteomes" id="UP001139353">
    <property type="component" value="Unassembled WGS sequence"/>
</dbReference>
<keyword evidence="2 8" id="KW-0813">Transport</keyword>
<dbReference type="SUPFAM" id="SSF103473">
    <property type="entry name" value="MFS general substrate transporter"/>
    <property type="match status" value="1"/>
</dbReference>
<gene>
    <name evidence="10" type="ORF">LPC04_05645</name>
</gene>
<dbReference type="CDD" id="cd17346">
    <property type="entry name" value="MFS_DtpA_like"/>
    <property type="match status" value="1"/>
</dbReference>
<dbReference type="GO" id="GO:0005886">
    <property type="term" value="C:plasma membrane"/>
    <property type="evidence" value="ECO:0007669"/>
    <property type="project" value="UniProtKB-SubCell"/>
</dbReference>
<evidence type="ECO:0000313" key="10">
    <source>
        <dbReference type="EMBL" id="MCK9685193.1"/>
    </source>
</evidence>
<evidence type="ECO:0000256" key="3">
    <source>
        <dbReference type="ARBA" id="ARBA00022475"/>
    </source>
</evidence>
<dbReference type="InterPro" id="IPR050171">
    <property type="entry name" value="MFS_Transporters"/>
</dbReference>
<dbReference type="PROSITE" id="PS01023">
    <property type="entry name" value="PTR2_2"/>
    <property type="match status" value="1"/>
</dbReference>
<evidence type="ECO:0000313" key="11">
    <source>
        <dbReference type="Proteomes" id="UP001139353"/>
    </source>
</evidence>
<dbReference type="Gene3D" id="1.20.1250.20">
    <property type="entry name" value="MFS general substrate transporter like domains"/>
    <property type="match status" value="1"/>
</dbReference>
<accession>A0A9X1YFP2</accession>
<dbReference type="GO" id="GO:0006857">
    <property type="term" value="P:oligopeptide transport"/>
    <property type="evidence" value="ECO:0007669"/>
    <property type="project" value="InterPro"/>
</dbReference>
<dbReference type="Pfam" id="PF00854">
    <property type="entry name" value="PTR2"/>
    <property type="match status" value="1"/>
</dbReference>
<evidence type="ECO:0000256" key="1">
    <source>
        <dbReference type="ARBA" id="ARBA00004651"/>
    </source>
</evidence>
<dbReference type="InterPro" id="IPR018456">
    <property type="entry name" value="PTR2_symporter_CS"/>
</dbReference>
<evidence type="ECO:0000256" key="8">
    <source>
        <dbReference type="RuleBase" id="RU003755"/>
    </source>
</evidence>
<feature type="transmembrane region" description="Helical" evidence="9">
    <location>
        <begin position="99"/>
        <end position="123"/>
    </location>
</feature>
<feature type="transmembrane region" description="Helical" evidence="9">
    <location>
        <begin position="401"/>
        <end position="425"/>
    </location>
</feature>
<feature type="transmembrane region" description="Helical" evidence="9">
    <location>
        <begin position="61"/>
        <end position="79"/>
    </location>
</feature>
<dbReference type="PANTHER" id="PTHR23517">
    <property type="entry name" value="RESISTANCE PROTEIN MDTM, PUTATIVE-RELATED-RELATED"/>
    <property type="match status" value="1"/>
</dbReference>
<dbReference type="AlphaFoldDB" id="A0A9X1YFP2"/>
<proteinExistence type="inferred from homology"/>
<dbReference type="InterPro" id="IPR005279">
    <property type="entry name" value="Dipep/tripep_permease"/>
</dbReference>
<keyword evidence="11" id="KW-1185">Reference proteome</keyword>
<keyword evidence="4 8" id="KW-0812">Transmembrane</keyword>
<evidence type="ECO:0000256" key="5">
    <source>
        <dbReference type="ARBA" id="ARBA00022856"/>
    </source>
</evidence>
<dbReference type="EMBL" id="JAJLJH010000001">
    <property type="protein sequence ID" value="MCK9685193.1"/>
    <property type="molecule type" value="Genomic_DNA"/>
</dbReference>
<feature type="transmembrane region" description="Helical" evidence="9">
    <location>
        <begin position="249"/>
        <end position="268"/>
    </location>
</feature>
<sequence>MTTLTATTPTSASNAAHPRGLYVLFATEMWERFSYYGMRALLVLYLVNALGYKRVDALEMYGIYTGLVYLTPIFGGWIADKYLGLRLTAVIGGTVMMLGHFAMAVPSLLHVALGLLIVGNGFFKPNTTSMVGELYDGPTDPRRDGAYTIFYMGINLGSFFSGLVCGTLGQKVGWDWGFGSAGVGMGIGLITLVAFQNILGRSGLKPGQRPIGAHNLPVILAFTAASIALVYGVLAVWPMLKGLLSGIPGWLSIAIGIAVIAIVIRLWSKLTAKPGQVTQPLTRAEWTRVAAVLILIVFVAFFWMGFEQAGGSMNLFADKQTDRHLGSFEIPATWFQSINPLLIFLLAPFFSMLWTANNKSRFPLPDVAKQGLGMIVLGLGFVVMFIAQNRANALGPVGPQWLFWVYALHTIGELMLSPVGLSLVSRAAPHRIAALLMGIWFIANGIANYFAGALEGILAGSGIPPYAFLLASSIGMGVLLLILTPMLNRMLQARDAVEAPDAPLQPALA</sequence>
<evidence type="ECO:0000256" key="6">
    <source>
        <dbReference type="ARBA" id="ARBA00022989"/>
    </source>
</evidence>
<keyword evidence="3" id="KW-1003">Cell membrane</keyword>
<evidence type="ECO:0000256" key="7">
    <source>
        <dbReference type="ARBA" id="ARBA00023136"/>
    </source>
</evidence>
<keyword evidence="5" id="KW-0571">Peptide transport</keyword>
<feature type="transmembrane region" description="Helical" evidence="9">
    <location>
        <begin position="463"/>
        <end position="484"/>
    </location>
</feature>
<dbReference type="InterPro" id="IPR000109">
    <property type="entry name" value="POT_fam"/>
</dbReference>
<feature type="transmembrane region" description="Helical" evidence="9">
    <location>
        <begin position="33"/>
        <end position="52"/>
    </location>
</feature>
<dbReference type="RefSeq" id="WP_275681201.1">
    <property type="nucleotide sequence ID" value="NZ_JAJLJH010000001.1"/>
</dbReference>
<keyword evidence="7 9" id="KW-0472">Membrane</keyword>
<name>A0A9X1YFP2_9BURK</name>
<keyword evidence="5" id="KW-0653">Protein transport</keyword>
<comment type="similarity">
    <text evidence="8">Belongs to the major facilitator superfamily. Proton-dependent oligopeptide transporter (POT/PTR) (TC 2.A.17) family.</text>
</comment>
<dbReference type="InterPro" id="IPR036259">
    <property type="entry name" value="MFS_trans_sf"/>
</dbReference>
<evidence type="ECO:0000256" key="9">
    <source>
        <dbReference type="SAM" id="Phobius"/>
    </source>
</evidence>
<organism evidence="10 11">
    <name type="scientific">Scleromatobacter humisilvae</name>
    <dbReference type="NCBI Taxonomy" id="2897159"/>
    <lineage>
        <taxon>Bacteria</taxon>
        <taxon>Pseudomonadati</taxon>
        <taxon>Pseudomonadota</taxon>
        <taxon>Betaproteobacteria</taxon>
        <taxon>Burkholderiales</taxon>
        <taxon>Sphaerotilaceae</taxon>
        <taxon>Scleromatobacter</taxon>
    </lineage>
</organism>
<protein>
    <submittedName>
        <fullName evidence="10">Peptide MFS transporter</fullName>
    </submittedName>
</protein>
<evidence type="ECO:0000256" key="4">
    <source>
        <dbReference type="ARBA" id="ARBA00022692"/>
    </source>
</evidence>
<feature type="transmembrane region" description="Helical" evidence="9">
    <location>
        <begin position="289"/>
        <end position="306"/>
    </location>
</feature>